<feature type="transmembrane region" description="Helical" evidence="10">
    <location>
        <begin position="20"/>
        <end position="37"/>
    </location>
</feature>
<organism evidence="11 12">
    <name type="scientific">Henriciella mobilis</name>
    <dbReference type="NCBI Taxonomy" id="2305467"/>
    <lineage>
        <taxon>Bacteria</taxon>
        <taxon>Pseudomonadati</taxon>
        <taxon>Pseudomonadota</taxon>
        <taxon>Alphaproteobacteria</taxon>
        <taxon>Hyphomonadales</taxon>
        <taxon>Hyphomonadaceae</taxon>
        <taxon>Henriciella</taxon>
    </lineage>
</organism>
<evidence type="ECO:0000256" key="8">
    <source>
        <dbReference type="ARBA" id="ARBA00023136"/>
    </source>
</evidence>
<dbReference type="Pfam" id="PF03116">
    <property type="entry name" value="NQR2_RnfD_RnfE"/>
    <property type="match status" value="1"/>
</dbReference>
<evidence type="ECO:0000313" key="12">
    <source>
        <dbReference type="Proteomes" id="UP000266385"/>
    </source>
</evidence>
<evidence type="ECO:0008006" key="13">
    <source>
        <dbReference type="Google" id="ProtNLM"/>
    </source>
</evidence>
<reference evidence="11 12" key="1">
    <citation type="submission" date="2018-08" db="EMBL/GenBank/DDBJ databases">
        <title>Henriciella mobilis sp. nov., isolated from seawater.</title>
        <authorList>
            <person name="Cheng H."/>
            <person name="Wu Y.-H."/>
            <person name="Xu X.-W."/>
            <person name="Guo L.-L."/>
        </authorList>
    </citation>
    <scope>NUCLEOTIDE SEQUENCE [LARGE SCALE GENOMIC DNA]</scope>
    <source>
        <strain evidence="11 12">JN25</strain>
    </source>
</reference>
<keyword evidence="5 10" id="KW-0812">Transmembrane</keyword>
<feature type="transmembrane region" description="Helical" evidence="10">
    <location>
        <begin position="139"/>
        <end position="158"/>
    </location>
</feature>
<keyword evidence="3" id="KW-0285">Flavoprotein</keyword>
<comment type="caution">
    <text evidence="11">The sequence shown here is derived from an EMBL/GenBank/DDBJ whole genome shotgun (WGS) entry which is preliminary data.</text>
</comment>
<keyword evidence="1" id="KW-0813">Transport</keyword>
<dbReference type="EMBL" id="QWFX01000005">
    <property type="protein sequence ID" value="RIJ32344.1"/>
    <property type="molecule type" value="Genomic_DNA"/>
</dbReference>
<feature type="region of interest" description="Disordered" evidence="9">
    <location>
        <begin position="275"/>
        <end position="300"/>
    </location>
</feature>
<keyword evidence="8 10" id="KW-0472">Membrane</keyword>
<accession>A0A399RQ51</accession>
<feature type="transmembrane region" description="Helical" evidence="10">
    <location>
        <begin position="165"/>
        <end position="183"/>
    </location>
</feature>
<feature type="transmembrane region" description="Helical" evidence="10">
    <location>
        <begin position="189"/>
        <end position="208"/>
    </location>
</feature>
<evidence type="ECO:0000313" key="11">
    <source>
        <dbReference type="EMBL" id="RIJ32344.1"/>
    </source>
</evidence>
<keyword evidence="4" id="KW-0288">FMN</keyword>
<protein>
    <recommendedName>
        <fullName evidence="13">Na+-transporting NADH:ubiquinone oxidoreductase, subunit NqrB</fullName>
    </recommendedName>
</protein>
<keyword evidence="12" id="KW-1185">Reference proteome</keyword>
<feature type="transmembrane region" description="Helical" evidence="10">
    <location>
        <begin position="220"/>
        <end position="237"/>
    </location>
</feature>
<evidence type="ECO:0000256" key="10">
    <source>
        <dbReference type="SAM" id="Phobius"/>
    </source>
</evidence>
<dbReference type="AlphaFoldDB" id="A0A399RQ51"/>
<evidence type="ECO:0000256" key="4">
    <source>
        <dbReference type="ARBA" id="ARBA00022643"/>
    </source>
</evidence>
<keyword evidence="6" id="KW-1278">Translocase</keyword>
<keyword evidence="2" id="KW-0597">Phosphoprotein</keyword>
<evidence type="ECO:0000256" key="2">
    <source>
        <dbReference type="ARBA" id="ARBA00022553"/>
    </source>
</evidence>
<dbReference type="GO" id="GO:0005886">
    <property type="term" value="C:plasma membrane"/>
    <property type="evidence" value="ECO:0007669"/>
    <property type="project" value="TreeGrafter"/>
</dbReference>
<feature type="transmembrane region" description="Helical" evidence="10">
    <location>
        <begin position="89"/>
        <end position="106"/>
    </location>
</feature>
<name>A0A399RQ51_9PROT</name>
<dbReference type="OrthoDB" id="9786134at2"/>
<dbReference type="PANTHER" id="PTHR30578">
    <property type="entry name" value="ELECTRON TRANSPORT COMPLEX PROTEIN RNFD"/>
    <property type="match status" value="1"/>
</dbReference>
<proteinExistence type="predicted"/>
<feature type="compositionally biased region" description="Basic and acidic residues" evidence="9">
    <location>
        <begin position="275"/>
        <end position="284"/>
    </location>
</feature>
<evidence type="ECO:0000256" key="3">
    <source>
        <dbReference type="ARBA" id="ARBA00022630"/>
    </source>
</evidence>
<evidence type="ECO:0000256" key="1">
    <source>
        <dbReference type="ARBA" id="ARBA00022448"/>
    </source>
</evidence>
<evidence type="ECO:0000256" key="7">
    <source>
        <dbReference type="ARBA" id="ARBA00022989"/>
    </source>
</evidence>
<gene>
    <name evidence="11" type="ORF">D1223_00300</name>
</gene>
<evidence type="ECO:0000256" key="5">
    <source>
        <dbReference type="ARBA" id="ARBA00022692"/>
    </source>
</evidence>
<keyword evidence="7 10" id="KW-1133">Transmembrane helix</keyword>
<evidence type="ECO:0000256" key="6">
    <source>
        <dbReference type="ARBA" id="ARBA00022967"/>
    </source>
</evidence>
<dbReference type="GO" id="GO:0055085">
    <property type="term" value="P:transmembrane transport"/>
    <property type="evidence" value="ECO:0007669"/>
    <property type="project" value="InterPro"/>
</dbReference>
<dbReference type="InterPro" id="IPR004338">
    <property type="entry name" value="NqrB/RnfD"/>
</dbReference>
<feature type="transmembrane region" description="Helical" evidence="10">
    <location>
        <begin position="113"/>
        <end position="133"/>
    </location>
</feature>
<evidence type="ECO:0000256" key="9">
    <source>
        <dbReference type="SAM" id="MobiDB-lite"/>
    </source>
</evidence>
<dbReference type="PANTHER" id="PTHR30578:SF0">
    <property type="entry name" value="ION-TRANSLOCATING OXIDOREDUCTASE COMPLEX SUBUNIT D"/>
    <property type="match status" value="1"/>
</dbReference>
<dbReference type="Proteomes" id="UP000266385">
    <property type="component" value="Unassembled WGS sequence"/>
</dbReference>
<feature type="transmembrane region" description="Helical" evidence="10">
    <location>
        <begin position="243"/>
        <end position="263"/>
    </location>
</feature>
<sequence>MDVRDATIGAVRAVNRDARHWQLLALSGLFLISVYTTDFGARPMHLLSAFTGAMSAQALASLLVKTRFEWKSAAITSLSLSILMRAVDPWMWFAAGVIGIGLKFAVRYKGKHVFNPACIGIVVMCLVFGRDVWVSPGQWGQAPLIAGWAVALAALVLSSAKRLDIAFGFIGTFAAILFGRALWLGDPMAIPIHQLSSGTLLVFTFFMITDPRSTPDSRAGRLVFAACVASLTAWFIIGPNVRAAPLMALAALSVMTPFLDRFLPANRFQWGKASMSKEGRDHETQTPVGSRHAGARLARP</sequence>